<dbReference type="Proteomes" id="UP000279271">
    <property type="component" value="Unassembled WGS sequence"/>
</dbReference>
<dbReference type="OrthoDB" id="1915473at2759"/>
<evidence type="ECO:0000313" key="4">
    <source>
        <dbReference type="Proteomes" id="UP000279271"/>
    </source>
</evidence>
<gene>
    <name evidence="2" type="ORF">APUTEX25_004009</name>
    <name evidence="1" type="ORF">F751_0335</name>
</gene>
<dbReference type="RefSeq" id="XP_011395844.1">
    <property type="nucleotide sequence ID" value="XM_011397542.1"/>
</dbReference>
<dbReference type="GeneID" id="23611726"/>
<name>A0A087SB73_AUXPR</name>
<reference evidence="2" key="4">
    <citation type="submission" date="2018-11" db="EMBL/GenBank/DDBJ databases">
        <title>Characterization of plant carbon substrate utilization by Auxenochlorella protothecoides.</title>
        <authorList>
            <person name="Vogler B.W."/>
            <person name="Starkenburg S.R."/>
            <person name="Sudasinghe N."/>
            <person name="Schambach J.Y."/>
            <person name="Rollin J.A."/>
            <person name="Pattathil S."/>
            <person name="Barry A.N."/>
        </authorList>
    </citation>
    <scope>NUCLEOTIDE SEQUENCE [LARGE SCALE GENOMIC DNA]</scope>
    <source>
        <strain evidence="2">UTEX 25</strain>
    </source>
</reference>
<dbReference type="Proteomes" id="UP000028924">
    <property type="component" value="Unassembled WGS sequence"/>
</dbReference>
<sequence length="99" mass="11028">MVLRSSRAWHRLVRATRESTPTLVLFVGACLSVPYFLAKAVQNSTNNPVQDGELEKKLRAGAGLDSQMLARAQKQRLQVLFDELQSPGQGEDRYKAALE</sequence>
<dbReference type="AlphaFoldDB" id="A0A087SB73"/>
<dbReference type="EMBL" id="KL662085">
    <property type="protein sequence ID" value="KFM22977.1"/>
    <property type="molecule type" value="Genomic_DNA"/>
</dbReference>
<keyword evidence="3" id="KW-1185">Reference proteome</keyword>
<protein>
    <submittedName>
        <fullName evidence="1">Uncharacterized protein</fullName>
    </submittedName>
</protein>
<dbReference type="PROSITE" id="PS51257">
    <property type="entry name" value="PROKAR_LIPOPROTEIN"/>
    <property type="match status" value="1"/>
</dbReference>
<organism evidence="1 3">
    <name type="scientific">Auxenochlorella protothecoides</name>
    <name type="common">Green microalga</name>
    <name type="synonym">Chlorella protothecoides</name>
    <dbReference type="NCBI Taxonomy" id="3075"/>
    <lineage>
        <taxon>Eukaryota</taxon>
        <taxon>Viridiplantae</taxon>
        <taxon>Chlorophyta</taxon>
        <taxon>core chlorophytes</taxon>
        <taxon>Trebouxiophyceae</taxon>
        <taxon>Chlorellales</taxon>
        <taxon>Chlorellaceae</taxon>
        <taxon>Auxenochlorella</taxon>
    </lineage>
</organism>
<reference evidence="1 3" key="1">
    <citation type="journal article" date="2014" name="BMC Genomics">
        <title>Oil accumulation mechanisms of the oleaginous microalga Chlorella protothecoides revealed through its genome, transcriptomes, and proteomes.</title>
        <authorList>
            <person name="Gao C."/>
            <person name="Wang Y."/>
            <person name="Shen Y."/>
            <person name="Yan D."/>
            <person name="He X."/>
            <person name="Dai J."/>
            <person name="Wu Q."/>
        </authorList>
    </citation>
    <scope>NUCLEOTIDE SEQUENCE [LARGE SCALE GENOMIC DNA]</scope>
    <source>
        <strain evidence="1 3">0710</strain>
    </source>
</reference>
<dbReference type="STRING" id="3075.A0A087SB73"/>
<proteinExistence type="predicted"/>
<dbReference type="PANTHER" id="PTHR36338:SF1">
    <property type="entry name" value="OS02G0495900 PROTEIN"/>
    <property type="match status" value="1"/>
</dbReference>
<dbReference type="EMBL" id="QOKY01000128">
    <property type="protein sequence ID" value="RMZ57175.1"/>
    <property type="molecule type" value="Genomic_DNA"/>
</dbReference>
<dbReference type="KEGG" id="apro:F751_0335"/>
<reference evidence="4" key="2">
    <citation type="journal article" date="2018" name="Algal Res.">
        <title>Characterization of plant carbon substrate utilization by Auxenochlorella protothecoides.</title>
        <authorList>
            <person name="Vogler B.W."/>
            <person name="Starkenburg S.R."/>
            <person name="Sudasinghe N."/>
            <person name="Schambach J.Y."/>
            <person name="Rollin J.A."/>
            <person name="Pattathil S."/>
            <person name="Barry A.N."/>
        </authorList>
    </citation>
    <scope>NUCLEOTIDE SEQUENCE [LARGE SCALE GENOMIC DNA]</scope>
    <source>
        <strain evidence="4">UTEX 25</strain>
    </source>
</reference>
<dbReference type="PANTHER" id="PTHR36338">
    <property type="entry name" value="OS02G0495900 PROTEIN"/>
    <property type="match status" value="1"/>
</dbReference>
<evidence type="ECO:0000313" key="1">
    <source>
        <dbReference type="EMBL" id="KFM22977.1"/>
    </source>
</evidence>
<evidence type="ECO:0000313" key="2">
    <source>
        <dbReference type="EMBL" id="RMZ57175.1"/>
    </source>
</evidence>
<reference evidence="2" key="3">
    <citation type="submission" date="2018-10" db="EMBL/GenBank/DDBJ databases">
        <authorList>
            <person name="Hovde B."/>
            <person name="Zhang X."/>
        </authorList>
    </citation>
    <scope>NUCLEOTIDE SEQUENCE [LARGE SCALE GENOMIC DNA]</scope>
    <source>
        <strain evidence="2">UTEX 25</strain>
    </source>
</reference>
<accession>A0A087SB73</accession>
<evidence type="ECO:0000313" key="3">
    <source>
        <dbReference type="Proteomes" id="UP000028924"/>
    </source>
</evidence>